<dbReference type="EMBL" id="FXTI01000002">
    <property type="protein sequence ID" value="SMO50942.1"/>
    <property type="molecule type" value="Genomic_DNA"/>
</dbReference>
<keyword evidence="3 10" id="KW-0662">Pyridine nucleotide biosynthesis</keyword>
<dbReference type="RefSeq" id="WP_142504722.1">
    <property type="nucleotide sequence ID" value="NZ_FXTI01000002.1"/>
</dbReference>
<dbReference type="HAMAP" id="MF_00244">
    <property type="entry name" value="NaMN_adenylyltr"/>
    <property type="match status" value="1"/>
</dbReference>
<dbReference type="CDD" id="cd02165">
    <property type="entry name" value="NMNAT"/>
    <property type="match status" value="1"/>
</dbReference>
<proteinExistence type="inferred from homology"/>
<dbReference type="GO" id="GO:0005524">
    <property type="term" value="F:ATP binding"/>
    <property type="evidence" value="ECO:0007669"/>
    <property type="project" value="UniProtKB-KW"/>
</dbReference>
<evidence type="ECO:0000313" key="13">
    <source>
        <dbReference type="Proteomes" id="UP000315636"/>
    </source>
</evidence>
<dbReference type="Pfam" id="PF01467">
    <property type="entry name" value="CTP_transf_like"/>
    <property type="match status" value="1"/>
</dbReference>
<keyword evidence="7 10" id="KW-0067">ATP-binding</keyword>
<dbReference type="SUPFAM" id="SSF52374">
    <property type="entry name" value="Nucleotidylyl transferase"/>
    <property type="match status" value="1"/>
</dbReference>
<evidence type="ECO:0000313" key="12">
    <source>
        <dbReference type="EMBL" id="SMO50942.1"/>
    </source>
</evidence>
<evidence type="ECO:0000256" key="9">
    <source>
        <dbReference type="ARBA" id="ARBA00048721"/>
    </source>
</evidence>
<dbReference type="NCBIfam" id="TIGR00482">
    <property type="entry name" value="nicotinate (nicotinamide) nucleotide adenylyltransferase"/>
    <property type="match status" value="1"/>
</dbReference>
<evidence type="ECO:0000256" key="3">
    <source>
        <dbReference type="ARBA" id="ARBA00022642"/>
    </source>
</evidence>
<dbReference type="OrthoDB" id="5295945at2"/>
<evidence type="ECO:0000256" key="5">
    <source>
        <dbReference type="ARBA" id="ARBA00022695"/>
    </source>
</evidence>
<dbReference type="InterPro" id="IPR005248">
    <property type="entry name" value="NadD/NMNAT"/>
</dbReference>
<protein>
    <recommendedName>
        <fullName evidence="10">Probable nicotinate-nucleotide adenylyltransferase</fullName>
        <ecNumber evidence="10">2.7.7.18</ecNumber>
    </recommendedName>
    <alternativeName>
        <fullName evidence="10">Deamido-NAD(+) diphosphorylase</fullName>
    </alternativeName>
    <alternativeName>
        <fullName evidence="10">Deamido-NAD(+) pyrophosphorylase</fullName>
    </alternativeName>
    <alternativeName>
        <fullName evidence="10">Nicotinate mononucleotide adenylyltransferase</fullName>
        <shortName evidence="10">NaMN adenylyltransferase</shortName>
    </alternativeName>
</protein>
<evidence type="ECO:0000256" key="7">
    <source>
        <dbReference type="ARBA" id="ARBA00022840"/>
    </source>
</evidence>
<name>A0A521BUT9_9BACL</name>
<gene>
    <name evidence="10" type="primary">nadD</name>
    <name evidence="12" type="ORF">SAMN06264849_102451</name>
</gene>
<evidence type="ECO:0000259" key="11">
    <source>
        <dbReference type="Pfam" id="PF01467"/>
    </source>
</evidence>
<sequence>MKDEHKKKNVGIYGGTFDPVHIGHLMMAEQARQKANLDEVWFVPAACPPHKKGAVASAEDRMTMVEKAVLDHPFFRASAIELKREGPSYTVDTVRKLAQDHPDVQFHLIVGTDMVRDLPRWYKIKEIADIVNFIGLVRPGFILDIDQIPEHIKNRLTLIHNGIQMNLSSTWVREQRAKGNSVRYIVPESVRQYMKEHRLYEP</sequence>
<dbReference type="PANTHER" id="PTHR39321">
    <property type="entry name" value="NICOTINATE-NUCLEOTIDE ADENYLYLTRANSFERASE-RELATED"/>
    <property type="match status" value="1"/>
</dbReference>
<dbReference type="EC" id="2.7.7.18" evidence="10"/>
<dbReference type="GO" id="GO:0009435">
    <property type="term" value="P:NAD+ biosynthetic process"/>
    <property type="evidence" value="ECO:0007669"/>
    <property type="project" value="UniProtKB-UniRule"/>
</dbReference>
<keyword evidence="4 10" id="KW-0808">Transferase</keyword>
<dbReference type="NCBIfam" id="NF000841">
    <property type="entry name" value="PRK00071.1-4"/>
    <property type="match status" value="1"/>
</dbReference>
<dbReference type="AlphaFoldDB" id="A0A521BUT9"/>
<dbReference type="InterPro" id="IPR004821">
    <property type="entry name" value="Cyt_trans-like"/>
</dbReference>
<evidence type="ECO:0000256" key="4">
    <source>
        <dbReference type="ARBA" id="ARBA00022679"/>
    </source>
</evidence>
<dbReference type="GO" id="GO:0004515">
    <property type="term" value="F:nicotinate-nucleotide adenylyltransferase activity"/>
    <property type="evidence" value="ECO:0007669"/>
    <property type="project" value="UniProtKB-UniRule"/>
</dbReference>
<dbReference type="PANTHER" id="PTHR39321:SF3">
    <property type="entry name" value="PHOSPHOPANTETHEINE ADENYLYLTRANSFERASE"/>
    <property type="match status" value="1"/>
</dbReference>
<dbReference type="Gene3D" id="3.40.50.620">
    <property type="entry name" value="HUPs"/>
    <property type="match status" value="1"/>
</dbReference>
<organism evidence="12 13">
    <name type="scientific">Melghirimyces algeriensis</name>
    <dbReference type="NCBI Taxonomy" id="910412"/>
    <lineage>
        <taxon>Bacteria</taxon>
        <taxon>Bacillati</taxon>
        <taxon>Bacillota</taxon>
        <taxon>Bacilli</taxon>
        <taxon>Bacillales</taxon>
        <taxon>Thermoactinomycetaceae</taxon>
        <taxon>Melghirimyces</taxon>
    </lineage>
</organism>
<dbReference type="Proteomes" id="UP000315636">
    <property type="component" value="Unassembled WGS sequence"/>
</dbReference>
<keyword evidence="6 10" id="KW-0547">Nucleotide-binding</keyword>
<reference evidence="12 13" key="1">
    <citation type="submission" date="2017-05" db="EMBL/GenBank/DDBJ databases">
        <authorList>
            <person name="Varghese N."/>
            <person name="Submissions S."/>
        </authorList>
    </citation>
    <scope>NUCLEOTIDE SEQUENCE [LARGE SCALE GENOMIC DNA]</scope>
    <source>
        <strain evidence="12 13">DSM 45474</strain>
    </source>
</reference>
<evidence type="ECO:0000256" key="1">
    <source>
        <dbReference type="ARBA" id="ARBA00002324"/>
    </source>
</evidence>
<comment type="function">
    <text evidence="1 10">Catalyzes the reversible adenylation of nicotinate mononucleotide (NaMN) to nicotinic acid adenine dinucleotide (NaAD).</text>
</comment>
<dbReference type="InterPro" id="IPR014729">
    <property type="entry name" value="Rossmann-like_a/b/a_fold"/>
</dbReference>
<dbReference type="NCBIfam" id="TIGR00125">
    <property type="entry name" value="cyt_tran_rel"/>
    <property type="match status" value="1"/>
</dbReference>
<evidence type="ECO:0000256" key="2">
    <source>
        <dbReference type="ARBA" id="ARBA00005019"/>
    </source>
</evidence>
<keyword evidence="5 10" id="KW-0548">Nucleotidyltransferase</keyword>
<evidence type="ECO:0000256" key="6">
    <source>
        <dbReference type="ARBA" id="ARBA00022741"/>
    </source>
</evidence>
<comment type="catalytic activity">
    <reaction evidence="9 10">
        <text>nicotinate beta-D-ribonucleotide + ATP + H(+) = deamido-NAD(+) + diphosphate</text>
        <dbReference type="Rhea" id="RHEA:22860"/>
        <dbReference type="ChEBI" id="CHEBI:15378"/>
        <dbReference type="ChEBI" id="CHEBI:30616"/>
        <dbReference type="ChEBI" id="CHEBI:33019"/>
        <dbReference type="ChEBI" id="CHEBI:57502"/>
        <dbReference type="ChEBI" id="CHEBI:58437"/>
        <dbReference type="EC" id="2.7.7.18"/>
    </reaction>
</comment>
<keyword evidence="8 10" id="KW-0520">NAD</keyword>
<accession>A0A521BUT9</accession>
<feature type="domain" description="Cytidyltransferase-like" evidence="11">
    <location>
        <begin position="12"/>
        <end position="174"/>
    </location>
</feature>
<evidence type="ECO:0000256" key="8">
    <source>
        <dbReference type="ARBA" id="ARBA00023027"/>
    </source>
</evidence>
<comment type="pathway">
    <text evidence="2 10">Cofactor biosynthesis; NAD(+) biosynthesis; deamido-NAD(+) from nicotinate D-ribonucleotide: step 1/1.</text>
</comment>
<keyword evidence="13" id="KW-1185">Reference proteome</keyword>
<dbReference type="NCBIfam" id="NF000840">
    <property type="entry name" value="PRK00071.1-3"/>
    <property type="match status" value="1"/>
</dbReference>
<evidence type="ECO:0000256" key="10">
    <source>
        <dbReference type="HAMAP-Rule" id="MF_00244"/>
    </source>
</evidence>
<dbReference type="UniPathway" id="UPA00253">
    <property type="reaction ID" value="UER00332"/>
</dbReference>
<comment type="similarity">
    <text evidence="10">Belongs to the NadD family.</text>
</comment>